<dbReference type="RefSeq" id="WP_033891123.1">
    <property type="nucleotide sequence ID" value="NZ_JDUT01000010.1"/>
</dbReference>
<dbReference type="STRING" id="1437607.BISA_0889"/>
<dbReference type="Gene3D" id="1.10.150.240">
    <property type="entry name" value="Putative phosphatase, domain 2"/>
    <property type="match status" value="1"/>
</dbReference>
<sequence length="239" mass="26666">MAQHPRNVVLLDLDGTLTKSDGGIIASVVKTFEALGRPVPDDAELKRFIGPAIIESLARNHVPADELDHAVDIYRSYYADKAVFDDPNEPGNKVPGRLVNVVFPGIREQLLKLREDGYYLALASCKPEYQCIPICEHFHLTELLDGIYGASKDNTRLDKDQVIRYCFDKIGFDPAQGDKAVMIGDRYTDIDGARACGLDTIGCRWGYAPEGEMEEHGVYEIIETTDQLEDAVNRYFASH</sequence>
<comment type="caution">
    <text evidence="1">The sequence shown here is derived from an EMBL/GenBank/DDBJ whole genome shotgun (WGS) entry which is preliminary data.</text>
</comment>
<dbReference type="InterPro" id="IPR041492">
    <property type="entry name" value="HAD_2"/>
</dbReference>
<dbReference type="Proteomes" id="UP000029066">
    <property type="component" value="Unassembled WGS sequence"/>
</dbReference>
<dbReference type="InterPro" id="IPR023198">
    <property type="entry name" value="PGP-like_dom2"/>
</dbReference>
<dbReference type="GO" id="GO:0005829">
    <property type="term" value="C:cytosol"/>
    <property type="evidence" value="ECO:0007669"/>
    <property type="project" value="TreeGrafter"/>
</dbReference>
<reference evidence="1 2" key="1">
    <citation type="submission" date="2014-03" db="EMBL/GenBank/DDBJ databases">
        <title>Genomics of Bifidobacteria.</title>
        <authorList>
            <person name="Ventura M."/>
            <person name="Milani C."/>
            <person name="Lugli G.A."/>
        </authorList>
    </citation>
    <scope>NUCLEOTIDE SEQUENCE [LARGE SCALE GENOMIC DNA]</scope>
    <source>
        <strain evidence="1 2">DSM 23967</strain>
    </source>
</reference>
<accession>A0A087DAD7</accession>
<dbReference type="SFLD" id="SFLDG01129">
    <property type="entry name" value="C1.5:_HAD__Beta-PGM__Phosphata"/>
    <property type="match status" value="1"/>
</dbReference>
<dbReference type="Gene3D" id="3.40.50.1000">
    <property type="entry name" value="HAD superfamily/HAD-like"/>
    <property type="match status" value="1"/>
</dbReference>
<name>A0A087DAD7_9BIFI</name>
<keyword evidence="1" id="KW-0378">Hydrolase</keyword>
<dbReference type="OrthoDB" id="9776368at2"/>
<protein>
    <submittedName>
        <fullName evidence="1">Putative hydrolase or phosphatase</fullName>
        <ecNumber evidence="1">3.1.3.5</ecNumber>
    </submittedName>
</protein>
<dbReference type="SUPFAM" id="SSF56784">
    <property type="entry name" value="HAD-like"/>
    <property type="match status" value="1"/>
</dbReference>
<dbReference type="PANTHER" id="PTHR43434">
    <property type="entry name" value="PHOSPHOGLYCOLATE PHOSPHATASE"/>
    <property type="match status" value="1"/>
</dbReference>
<evidence type="ECO:0000313" key="2">
    <source>
        <dbReference type="Proteomes" id="UP000029066"/>
    </source>
</evidence>
<proteinExistence type="predicted"/>
<dbReference type="InterPro" id="IPR050155">
    <property type="entry name" value="HAD-like_hydrolase_sf"/>
</dbReference>
<dbReference type="InterPro" id="IPR023214">
    <property type="entry name" value="HAD_sf"/>
</dbReference>
<dbReference type="Pfam" id="PF13419">
    <property type="entry name" value="HAD_2"/>
    <property type="match status" value="1"/>
</dbReference>
<dbReference type="SFLD" id="SFLDS00003">
    <property type="entry name" value="Haloacid_Dehalogenase"/>
    <property type="match status" value="1"/>
</dbReference>
<dbReference type="EMBL" id="JGZN01000008">
    <property type="protein sequence ID" value="KFI92487.1"/>
    <property type="molecule type" value="Genomic_DNA"/>
</dbReference>
<dbReference type="GO" id="GO:0008253">
    <property type="term" value="F:5'-nucleotidase activity"/>
    <property type="evidence" value="ECO:0007669"/>
    <property type="project" value="UniProtKB-EC"/>
</dbReference>
<evidence type="ECO:0000313" key="1">
    <source>
        <dbReference type="EMBL" id="KFI92487.1"/>
    </source>
</evidence>
<dbReference type="AlphaFoldDB" id="A0A087DAD7"/>
<dbReference type="GO" id="GO:0004713">
    <property type="term" value="F:protein tyrosine kinase activity"/>
    <property type="evidence" value="ECO:0007669"/>
    <property type="project" value="TreeGrafter"/>
</dbReference>
<dbReference type="EC" id="3.1.3.5" evidence="1"/>
<dbReference type="InterPro" id="IPR036412">
    <property type="entry name" value="HAD-like_sf"/>
</dbReference>
<dbReference type="PANTHER" id="PTHR43434:SF20">
    <property type="entry name" value="5'-NUCLEOTIDASE"/>
    <property type="match status" value="1"/>
</dbReference>
<gene>
    <name evidence="1" type="ORF">BISA_0889</name>
</gene>
<organism evidence="1 2">
    <name type="scientific">Bifidobacterium saguini DSM 23967</name>
    <dbReference type="NCBI Taxonomy" id="1437607"/>
    <lineage>
        <taxon>Bacteria</taxon>
        <taxon>Bacillati</taxon>
        <taxon>Actinomycetota</taxon>
        <taxon>Actinomycetes</taxon>
        <taxon>Bifidobacteriales</taxon>
        <taxon>Bifidobacteriaceae</taxon>
        <taxon>Bifidobacterium</taxon>
    </lineage>
</organism>